<protein>
    <recommendedName>
        <fullName evidence="9">Mn transporter</fullName>
    </recommendedName>
</protein>
<evidence type="ECO:0000256" key="4">
    <source>
        <dbReference type="ARBA" id="ARBA00022989"/>
    </source>
</evidence>
<keyword evidence="3 6" id="KW-0812">Transmembrane</keyword>
<evidence type="ECO:0000256" key="3">
    <source>
        <dbReference type="ARBA" id="ARBA00022692"/>
    </source>
</evidence>
<keyword evidence="2" id="KW-0813">Transport</keyword>
<keyword evidence="4 6" id="KW-1133">Transmembrane helix</keyword>
<evidence type="ECO:0000256" key="6">
    <source>
        <dbReference type="SAM" id="Phobius"/>
    </source>
</evidence>
<evidence type="ECO:0000256" key="2">
    <source>
        <dbReference type="ARBA" id="ARBA00022448"/>
    </source>
</evidence>
<evidence type="ECO:0008006" key="9">
    <source>
        <dbReference type="Google" id="ProtNLM"/>
    </source>
</evidence>
<evidence type="ECO:0000256" key="1">
    <source>
        <dbReference type="ARBA" id="ARBA00004141"/>
    </source>
</evidence>
<dbReference type="PANTHER" id="PTHR11706">
    <property type="entry name" value="SOLUTE CARRIER PROTEIN FAMILY 11 MEMBER"/>
    <property type="match status" value="1"/>
</dbReference>
<dbReference type="GO" id="GO:0005384">
    <property type="term" value="F:manganese ion transmembrane transporter activity"/>
    <property type="evidence" value="ECO:0007669"/>
    <property type="project" value="TreeGrafter"/>
</dbReference>
<feature type="transmembrane region" description="Helical" evidence="6">
    <location>
        <begin position="297"/>
        <end position="322"/>
    </location>
</feature>
<sequence length="431" mass="48194">MLSKLKHRWKQILIFLSLVGPGIITGNVDNDAGGIATYSIAGAHYGYAMLWTLIPVTILLIYTLNASYRMGVATGQGLGDLIREKFRVKGAFILLLLVFLANLGTTTSEFAGIYSSIQIIGINFSNEFTLLQSKAFLTLLTYILTIIMAIFVWTVVVKGTYKMVERVFIFSCLFYLSYVFSAFYAEPEWNEVWRGFFIPSIRYESEYIFDLIGVIGTTITPWMNFYMHATMLEKGITAKSYYISKWDVVIGSIMTDIVAFFMIVACGATLFKNHVRVESIFDIGQSLIPVAGSYSSILFAAGLFNASVLASAVLPLATAYAICETFGWEIGIEKSFNEARMFYSIFTFMIVTGCTLVLIPGMPLLFIMRLSQVANGILLPIFLFYLITIASDKKTMGTFVFSNFEKYFGWMSMVILAVLSAMLVYQALWGA</sequence>
<feature type="transmembrane region" description="Helical" evidence="6">
    <location>
        <begin position="207"/>
        <end position="227"/>
    </location>
</feature>
<evidence type="ECO:0000313" key="8">
    <source>
        <dbReference type="Proteomes" id="UP000178735"/>
    </source>
</evidence>
<comment type="caution">
    <text evidence="7">The sequence shown here is derived from an EMBL/GenBank/DDBJ whole genome shotgun (WGS) entry which is preliminary data.</text>
</comment>
<gene>
    <name evidence="7" type="ORF">A2008_07350</name>
</gene>
<feature type="transmembrane region" description="Helical" evidence="6">
    <location>
        <begin position="342"/>
        <end position="360"/>
    </location>
</feature>
<dbReference type="GO" id="GO:0034755">
    <property type="term" value="P:iron ion transmembrane transport"/>
    <property type="evidence" value="ECO:0007669"/>
    <property type="project" value="TreeGrafter"/>
</dbReference>
<proteinExistence type="predicted"/>
<evidence type="ECO:0000256" key="5">
    <source>
        <dbReference type="ARBA" id="ARBA00023136"/>
    </source>
</evidence>
<dbReference type="Pfam" id="PF01566">
    <property type="entry name" value="Nramp"/>
    <property type="match status" value="1"/>
</dbReference>
<feature type="transmembrane region" description="Helical" evidence="6">
    <location>
        <begin position="167"/>
        <end position="187"/>
    </location>
</feature>
<dbReference type="STRING" id="1817813.A2008_07350"/>
<reference evidence="7 8" key="1">
    <citation type="journal article" date="2016" name="Nat. Commun.">
        <title>Thousands of microbial genomes shed light on interconnected biogeochemical processes in an aquifer system.</title>
        <authorList>
            <person name="Anantharaman K."/>
            <person name="Brown C.T."/>
            <person name="Hug L.A."/>
            <person name="Sharon I."/>
            <person name="Castelle C.J."/>
            <person name="Probst A.J."/>
            <person name="Thomas B.C."/>
            <person name="Singh A."/>
            <person name="Wilkins M.J."/>
            <person name="Karaoz U."/>
            <person name="Brodie E.L."/>
            <person name="Williams K.H."/>
            <person name="Hubbard S.S."/>
            <person name="Banfield J.F."/>
        </authorList>
    </citation>
    <scope>NUCLEOTIDE SEQUENCE [LARGE SCALE GENOMIC DNA]</scope>
</reference>
<dbReference type="GO" id="GO:0005886">
    <property type="term" value="C:plasma membrane"/>
    <property type="evidence" value="ECO:0007669"/>
    <property type="project" value="TreeGrafter"/>
</dbReference>
<feature type="transmembrane region" description="Helical" evidence="6">
    <location>
        <begin position="366"/>
        <end position="387"/>
    </location>
</feature>
<dbReference type="AlphaFoldDB" id="A0A1F7WQ64"/>
<accession>A0A1F7WQ64</accession>
<dbReference type="GO" id="GO:0015086">
    <property type="term" value="F:cadmium ion transmembrane transporter activity"/>
    <property type="evidence" value="ECO:0007669"/>
    <property type="project" value="TreeGrafter"/>
</dbReference>
<feature type="transmembrane region" description="Helical" evidence="6">
    <location>
        <begin position="86"/>
        <end position="105"/>
    </location>
</feature>
<dbReference type="EMBL" id="MGFH01000147">
    <property type="protein sequence ID" value="OGM04298.1"/>
    <property type="molecule type" value="Genomic_DNA"/>
</dbReference>
<dbReference type="PANTHER" id="PTHR11706:SF33">
    <property type="entry name" value="NATURAL RESISTANCE-ASSOCIATED MACROPHAGE PROTEIN 2"/>
    <property type="match status" value="1"/>
</dbReference>
<feature type="transmembrane region" description="Helical" evidence="6">
    <location>
        <begin position="12"/>
        <end position="28"/>
    </location>
</feature>
<feature type="transmembrane region" description="Helical" evidence="6">
    <location>
        <begin position="248"/>
        <end position="271"/>
    </location>
</feature>
<feature type="transmembrane region" description="Helical" evidence="6">
    <location>
        <begin position="48"/>
        <end position="65"/>
    </location>
</feature>
<evidence type="ECO:0000313" key="7">
    <source>
        <dbReference type="EMBL" id="OGM04298.1"/>
    </source>
</evidence>
<comment type="subcellular location">
    <subcellularLocation>
        <location evidence="1">Membrane</location>
        <topology evidence="1">Multi-pass membrane protein</topology>
    </subcellularLocation>
</comment>
<organism evidence="7 8">
    <name type="scientific">Candidatus Wallbacteria bacterium GWC2_49_35</name>
    <dbReference type="NCBI Taxonomy" id="1817813"/>
    <lineage>
        <taxon>Bacteria</taxon>
        <taxon>Candidatus Walliibacteriota</taxon>
    </lineage>
</organism>
<feature type="transmembrane region" description="Helical" evidence="6">
    <location>
        <begin position="135"/>
        <end position="155"/>
    </location>
</feature>
<dbReference type="Proteomes" id="UP000178735">
    <property type="component" value="Unassembled WGS sequence"/>
</dbReference>
<keyword evidence="5 6" id="KW-0472">Membrane</keyword>
<feature type="transmembrane region" description="Helical" evidence="6">
    <location>
        <begin position="407"/>
        <end position="428"/>
    </location>
</feature>
<name>A0A1F7WQ64_9BACT</name>
<dbReference type="InterPro" id="IPR001046">
    <property type="entry name" value="NRAMP_fam"/>
</dbReference>